<keyword evidence="2" id="KW-1185">Reference proteome</keyword>
<comment type="caution">
    <text evidence="1">The sequence shown here is derived from an EMBL/GenBank/DDBJ whole genome shotgun (WGS) entry which is preliminary data.</text>
</comment>
<dbReference type="Pfam" id="PF11905">
    <property type="entry name" value="DUF3425"/>
    <property type="match status" value="1"/>
</dbReference>
<dbReference type="PANTHER" id="PTHR38116">
    <property type="entry name" value="CHROMOSOME 7, WHOLE GENOME SHOTGUN SEQUENCE"/>
    <property type="match status" value="1"/>
</dbReference>
<organism evidence="1 2">
    <name type="scientific">Aspergillus keveii</name>
    <dbReference type="NCBI Taxonomy" id="714993"/>
    <lineage>
        <taxon>Eukaryota</taxon>
        <taxon>Fungi</taxon>
        <taxon>Dikarya</taxon>
        <taxon>Ascomycota</taxon>
        <taxon>Pezizomycotina</taxon>
        <taxon>Eurotiomycetes</taxon>
        <taxon>Eurotiomycetidae</taxon>
        <taxon>Eurotiales</taxon>
        <taxon>Aspergillaceae</taxon>
        <taxon>Aspergillus</taxon>
        <taxon>Aspergillus subgen. Nidulantes</taxon>
    </lineage>
</organism>
<dbReference type="CDD" id="cd14688">
    <property type="entry name" value="bZIP_YAP"/>
    <property type="match status" value="1"/>
</dbReference>
<gene>
    <name evidence="1" type="ORF">BJX66DRAFT_307256</name>
</gene>
<proteinExistence type="predicted"/>
<evidence type="ECO:0008006" key="3">
    <source>
        <dbReference type="Google" id="ProtNLM"/>
    </source>
</evidence>
<reference evidence="1 2" key="1">
    <citation type="submission" date="2024-07" db="EMBL/GenBank/DDBJ databases">
        <title>Section-level genome sequencing and comparative genomics of Aspergillus sections Usti and Cavernicolus.</title>
        <authorList>
            <consortium name="Lawrence Berkeley National Laboratory"/>
            <person name="Nybo J.L."/>
            <person name="Vesth T.C."/>
            <person name="Theobald S."/>
            <person name="Frisvad J.C."/>
            <person name="Larsen T.O."/>
            <person name="Kjaerboelling I."/>
            <person name="Rothschild-Mancinelli K."/>
            <person name="Lyhne E.K."/>
            <person name="Kogle M.E."/>
            <person name="Barry K."/>
            <person name="Clum A."/>
            <person name="Na H."/>
            <person name="Ledsgaard L."/>
            <person name="Lin J."/>
            <person name="Lipzen A."/>
            <person name="Kuo A."/>
            <person name="Riley R."/>
            <person name="Mondo S."/>
            <person name="Labutti K."/>
            <person name="Haridas S."/>
            <person name="Pangalinan J."/>
            <person name="Salamov A.A."/>
            <person name="Simmons B.A."/>
            <person name="Magnuson J.K."/>
            <person name="Chen J."/>
            <person name="Drula E."/>
            <person name="Henrissat B."/>
            <person name="Wiebenga A."/>
            <person name="Lubbers R.J."/>
            <person name="Gomes A.C."/>
            <person name="Makela M.R."/>
            <person name="Stajich J."/>
            <person name="Grigoriev I.V."/>
            <person name="Mortensen U.H."/>
            <person name="De Vries R.P."/>
            <person name="Baker S.E."/>
            <person name="Andersen M.R."/>
        </authorList>
    </citation>
    <scope>NUCLEOTIDE SEQUENCE [LARGE SCALE GENOMIC DNA]</scope>
    <source>
        <strain evidence="1 2">CBS 209.92</strain>
    </source>
</reference>
<dbReference type="InterPro" id="IPR021833">
    <property type="entry name" value="DUF3425"/>
</dbReference>
<dbReference type="Proteomes" id="UP001610563">
    <property type="component" value="Unassembled WGS sequence"/>
</dbReference>
<name>A0ABR4G146_9EURO</name>
<dbReference type="EMBL" id="JBFTWV010000067">
    <property type="protein sequence ID" value="KAL2789232.1"/>
    <property type="molecule type" value="Genomic_DNA"/>
</dbReference>
<protein>
    <recommendedName>
        <fullName evidence="3">BZIP domain-containing protein</fullName>
    </recommendedName>
</protein>
<dbReference type="PANTHER" id="PTHR38116:SF1">
    <property type="entry name" value="BZIP DOMAIN-CONTAINING PROTEIN"/>
    <property type="match status" value="1"/>
</dbReference>
<evidence type="ECO:0000313" key="1">
    <source>
        <dbReference type="EMBL" id="KAL2789232.1"/>
    </source>
</evidence>
<accession>A0ABR4G146</accession>
<evidence type="ECO:0000313" key="2">
    <source>
        <dbReference type="Proteomes" id="UP001610563"/>
    </source>
</evidence>
<sequence>MSNIEITPCPISSRTRIRQPDEDWTGLADPAARRRLQNKLNQRAQRERRKVVRDQQKAAIKLARKNRKQTLILPRATDSLKYPYHQPASLPEAASMMALFDKAAYARYYAGNPCLDHLMTLTKFNVLRAFIQNFTVLGLALQEMDDDILSPFNSALSGTSDTRPSWNVPPSLSPTIVQIHVPHHPWLDCFPFPQVRDNIIRVAQLFNDCDLCTDIMDPANGDVGMMVLGDPWVPQNWEVSELFVRKWSWVIKGCPEIIPASNFWRARRGLKRLDLSRIPLDDAFNVEKSKDT</sequence>